<reference evidence="2 3" key="1">
    <citation type="submission" date="2023-06" db="EMBL/GenBank/DDBJ databases">
        <title>Parasedimentitalea psychrophila sp. nov., a psychrophilic bacterium isolated from deep-sea sediment.</title>
        <authorList>
            <person name="Li A."/>
        </authorList>
    </citation>
    <scope>NUCLEOTIDE SEQUENCE [LARGE SCALE GENOMIC DNA]</scope>
    <source>
        <strain evidence="2 3">QS115</strain>
    </source>
</reference>
<dbReference type="EMBL" id="CP127247">
    <property type="protein sequence ID" value="WIY26446.1"/>
    <property type="molecule type" value="Genomic_DNA"/>
</dbReference>
<feature type="chain" id="PRO_5040833755" description="DUF4136 domain-containing protein" evidence="1">
    <location>
        <begin position="16"/>
        <end position="199"/>
    </location>
</feature>
<proteinExistence type="predicted"/>
<protein>
    <recommendedName>
        <fullName evidence="4">DUF4136 domain-containing protein</fullName>
    </recommendedName>
</protein>
<dbReference type="AlphaFoldDB" id="A0A9Y2P2A6"/>
<gene>
    <name evidence="2" type="ORF">QPJ95_05900</name>
</gene>
<evidence type="ECO:0000256" key="1">
    <source>
        <dbReference type="SAM" id="SignalP"/>
    </source>
</evidence>
<evidence type="ECO:0008006" key="4">
    <source>
        <dbReference type="Google" id="ProtNLM"/>
    </source>
</evidence>
<evidence type="ECO:0000313" key="3">
    <source>
        <dbReference type="Proteomes" id="UP001238334"/>
    </source>
</evidence>
<dbReference type="PROSITE" id="PS51257">
    <property type="entry name" value="PROKAR_LIPOPROTEIN"/>
    <property type="match status" value="1"/>
</dbReference>
<dbReference type="Proteomes" id="UP001238334">
    <property type="component" value="Chromosome"/>
</dbReference>
<dbReference type="RefSeq" id="WP_270917819.1">
    <property type="nucleotide sequence ID" value="NZ_CP127247.1"/>
</dbReference>
<evidence type="ECO:0000313" key="2">
    <source>
        <dbReference type="EMBL" id="WIY26446.1"/>
    </source>
</evidence>
<keyword evidence="1" id="KW-0732">Signal</keyword>
<sequence length="199" mass="21491">MIRILAFLTTFAVLAACTPATPDEPLEDLGAFSLGHNIVVASKMQVVPGSRDATKEEWAEVMTSEVDARFARYEGPQLYHFGISIEGFFLAPPGIPIVLSPKSVLAVNVTVWDDAAGTKLNSEVKTFTVFETTSADSFLVGSGHARSREQQLRGLARNAVGQIEEWMLEQHQESGWFDAAADAAEVEPAEVELDPAAPS</sequence>
<organism evidence="2 3">
    <name type="scientific">Parasedimentitalea psychrophila</name>
    <dbReference type="NCBI Taxonomy" id="2997337"/>
    <lineage>
        <taxon>Bacteria</taxon>
        <taxon>Pseudomonadati</taxon>
        <taxon>Pseudomonadota</taxon>
        <taxon>Alphaproteobacteria</taxon>
        <taxon>Rhodobacterales</taxon>
        <taxon>Paracoccaceae</taxon>
        <taxon>Parasedimentitalea</taxon>
    </lineage>
</organism>
<dbReference type="KEGG" id="ppso:QPJ95_05900"/>
<feature type="signal peptide" evidence="1">
    <location>
        <begin position="1"/>
        <end position="15"/>
    </location>
</feature>
<keyword evidence="3" id="KW-1185">Reference proteome</keyword>
<name>A0A9Y2P2A6_9RHOB</name>
<accession>A0A9Y2P2A6</accession>